<dbReference type="OrthoDB" id="121471at2"/>
<keyword evidence="2" id="KW-1185">Reference proteome</keyword>
<dbReference type="KEGG" id="abas:ACPOL_0030"/>
<proteinExistence type="predicted"/>
<dbReference type="Proteomes" id="UP000253606">
    <property type="component" value="Chromosome"/>
</dbReference>
<evidence type="ECO:0000313" key="1">
    <source>
        <dbReference type="EMBL" id="AXC09417.1"/>
    </source>
</evidence>
<sequence length="80" mass="8802">MAELARIEKFTPTDLETLRNELMRAKVDSWQAADVVSAFLMGRGYGVNASAMRNAVPHLTVQPGSYEVMQAVLEAVAFVM</sequence>
<dbReference type="AlphaFoldDB" id="A0A2Z5FSG7"/>
<dbReference type="EMBL" id="CP030840">
    <property type="protein sequence ID" value="AXC09417.1"/>
    <property type="molecule type" value="Genomic_DNA"/>
</dbReference>
<dbReference type="RefSeq" id="WP_114210514.1">
    <property type="nucleotide sequence ID" value="NZ_CP030840.1"/>
</dbReference>
<protein>
    <submittedName>
        <fullName evidence="1">Uncharacterized protein</fullName>
    </submittedName>
</protein>
<reference evidence="1 2" key="1">
    <citation type="journal article" date="2018" name="Front. Microbiol.">
        <title>Hydrolytic Capabilities as a Key to Environmental Success: Chitinolytic and Cellulolytic Acidobacteria From Acidic Sub-arctic Soils and Boreal Peatlands.</title>
        <authorList>
            <person name="Belova S.E."/>
            <person name="Ravin N.V."/>
            <person name="Pankratov T.A."/>
            <person name="Rakitin A.L."/>
            <person name="Ivanova A.A."/>
            <person name="Beletsky A.V."/>
            <person name="Mardanov A.V."/>
            <person name="Sinninghe Damste J.S."/>
            <person name="Dedysh S.N."/>
        </authorList>
    </citation>
    <scope>NUCLEOTIDE SEQUENCE [LARGE SCALE GENOMIC DNA]</scope>
    <source>
        <strain evidence="1 2">SBC82</strain>
    </source>
</reference>
<accession>A0A2Z5FSG7</accession>
<evidence type="ECO:0000313" key="2">
    <source>
        <dbReference type="Proteomes" id="UP000253606"/>
    </source>
</evidence>
<gene>
    <name evidence="1" type="ORF">ACPOL_0030</name>
</gene>
<organism evidence="1 2">
    <name type="scientific">Acidisarcina polymorpha</name>
    <dbReference type="NCBI Taxonomy" id="2211140"/>
    <lineage>
        <taxon>Bacteria</taxon>
        <taxon>Pseudomonadati</taxon>
        <taxon>Acidobacteriota</taxon>
        <taxon>Terriglobia</taxon>
        <taxon>Terriglobales</taxon>
        <taxon>Acidobacteriaceae</taxon>
        <taxon>Acidisarcina</taxon>
    </lineage>
</organism>
<name>A0A2Z5FSG7_9BACT</name>